<dbReference type="PANTHER" id="PTHR31793:SF27">
    <property type="entry name" value="NOVEL THIOESTERASE SUPERFAMILY DOMAIN AND SAPOSIN A-TYPE DOMAIN CONTAINING PROTEIN (0610012H03RIK)"/>
    <property type="match status" value="1"/>
</dbReference>
<dbReference type="InterPro" id="IPR050563">
    <property type="entry name" value="4-hydroxybenzoyl-CoA_TE"/>
</dbReference>
<dbReference type="PANTHER" id="PTHR31793">
    <property type="entry name" value="4-HYDROXYBENZOYL-COA THIOESTERASE FAMILY MEMBER"/>
    <property type="match status" value="1"/>
</dbReference>
<dbReference type="InterPro" id="IPR008272">
    <property type="entry name" value="HB-CoA_thioesterase_AS"/>
</dbReference>
<comment type="caution">
    <text evidence="4">The sequence shown here is derived from an EMBL/GenBank/DDBJ whole genome shotgun (WGS) entry which is preliminary data.</text>
</comment>
<dbReference type="SUPFAM" id="SSF54637">
    <property type="entry name" value="Thioesterase/thiol ester dehydrase-isomerase"/>
    <property type="match status" value="1"/>
</dbReference>
<dbReference type="Proteomes" id="UP000324479">
    <property type="component" value="Unassembled WGS sequence"/>
</dbReference>
<evidence type="ECO:0000259" key="3">
    <source>
        <dbReference type="Pfam" id="PF03061"/>
    </source>
</evidence>
<dbReference type="CDD" id="cd00586">
    <property type="entry name" value="4HBT"/>
    <property type="match status" value="1"/>
</dbReference>
<gene>
    <name evidence="4" type="ORF">FYK55_24885</name>
</gene>
<dbReference type="Pfam" id="PF03061">
    <property type="entry name" value="4HBT"/>
    <property type="match status" value="1"/>
</dbReference>
<keyword evidence="5" id="KW-1185">Reference proteome</keyword>
<dbReference type="GO" id="GO:0047617">
    <property type="term" value="F:fatty acyl-CoA hydrolase activity"/>
    <property type="evidence" value="ECO:0007669"/>
    <property type="project" value="TreeGrafter"/>
</dbReference>
<name>A0A5M6CZA4_9BACT</name>
<evidence type="ECO:0000313" key="4">
    <source>
        <dbReference type="EMBL" id="KAA5539342.1"/>
    </source>
</evidence>
<sequence length="153" mass="17336">MSFRTRRRVEFRDTDAAGIVHFSVFFPWMESAEHEMLRSVGIDVLPPHPDPSDPAAAPDYQHRPITWPRVRAACDYTAAARFEDWIEVDARVQRIGRSSVEYAFRFSRQQRDGQAQAVAEGSIVTVCCRLHPGGGLDKVAIPQDIREKLATLQ</sequence>
<dbReference type="InterPro" id="IPR006683">
    <property type="entry name" value="Thioestr_dom"/>
</dbReference>
<accession>A0A5M6CZA4</accession>
<dbReference type="PROSITE" id="PS01328">
    <property type="entry name" value="4HBCOA_THIOESTERASE"/>
    <property type="match status" value="1"/>
</dbReference>
<protein>
    <submittedName>
        <fullName evidence="4">Acyl-CoA thioesterase</fullName>
    </submittedName>
</protein>
<evidence type="ECO:0000256" key="2">
    <source>
        <dbReference type="ARBA" id="ARBA00022801"/>
    </source>
</evidence>
<dbReference type="EMBL" id="VWOX01000020">
    <property type="protein sequence ID" value="KAA5539342.1"/>
    <property type="molecule type" value="Genomic_DNA"/>
</dbReference>
<evidence type="ECO:0000256" key="1">
    <source>
        <dbReference type="ARBA" id="ARBA00005953"/>
    </source>
</evidence>
<dbReference type="RefSeq" id="WP_150079340.1">
    <property type="nucleotide sequence ID" value="NZ_VWOX01000020.1"/>
</dbReference>
<dbReference type="InterPro" id="IPR029069">
    <property type="entry name" value="HotDog_dom_sf"/>
</dbReference>
<keyword evidence="2" id="KW-0378">Hydrolase</keyword>
<comment type="similarity">
    <text evidence="1">Belongs to the 4-hydroxybenzoyl-CoA thioesterase family.</text>
</comment>
<dbReference type="Gene3D" id="3.10.129.10">
    <property type="entry name" value="Hotdog Thioesterase"/>
    <property type="match status" value="1"/>
</dbReference>
<proteinExistence type="inferred from homology"/>
<feature type="domain" description="Thioesterase" evidence="3">
    <location>
        <begin position="18"/>
        <end position="111"/>
    </location>
</feature>
<dbReference type="AlphaFoldDB" id="A0A5M6CZA4"/>
<reference evidence="4 5" key="1">
    <citation type="submission" date="2019-08" db="EMBL/GenBank/DDBJ databases">
        <authorList>
            <person name="Dhanesh K."/>
            <person name="Kumar G."/>
            <person name="Sasikala C."/>
            <person name="Venkata Ramana C."/>
        </authorList>
    </citation>
    <scope>NUCLEOTIDE SEQUENCE [LARGE SCALE GENOMIC DNA]</scope>
    <source>
        <strain evidence="4 5">JC645</strain>
    </source>
</reference>
<evidence type="ECO:0000313" key="5">
    <source>
        <dbReference type="Proteomes" id="UP000324479"/>
    </source>
</evidence>
<organism evidence="4 5">
    <name type="scientific">Roseiconus nitratireducens</name>
    <dbReference type="NCBI Taxonomy" id="2605748"/>
    <lineage>
        <taxon>Bacteria</taxon>
        <taxon>Pseudomonadati</taxon>
        <taxon>Planctomycetota</taxon>
        <taxon>Planctomycetia</taxon>
        <taxon>Pirellulales</taxon>
        <taxon>Pirellulaceae</taxon>
        <taxon>Roseiconus</taxon>
    </lineage>
</organism>